<evidence type="ECO:0000256" key="1">
    <source>
        <dbReference type="ARBA" id="ARBA00004613"/>
    </source>
</evidence>
<dbReference type="CDD" id="cd00707">
    <property type="entry name" value="Pancreat_lipase_like"/>
    <property type="match status" value="1"/>
</dbReference>
<dbReference type="GO" id="GO:0016298">
    <property type="term" value="F:lipase activity"/>
    <property type="evidence" value="ECO:0000318"/>
    <property type="project" value="GO_Central"/>
</dbReference>
<gene>
    <name evidence="7" type="ORF">DAPPUDRAFT_232987</name>
</gene>
<evidence type="ECO:0000256" key="2">
    <source>
        <dbReference type="ARBA" id="ARBA00010701"/>
    </source>
</evidence>
<reference evidence="7 8" key="1">
    <citation type="journal article" date="2011" name="Science">
        <title>The ecoresponsive genome of Daphnia pulex.</title>
        <authorList>
            <person name="Colbourne J.K."/>
            <person name="Pfrender M.E."/>
            <person name="Gilbert D."/>
            <person name="Thomas W.K."/>
            <person name="Tucker A."/>
            <person name="Oakley T.H."/>
            <person name="Tokishita S."/>
            <person name="Aerts A."/>
            <person name="Arnold G.J."/>
            <person name="Basu M.K."/>
            <person name="Bauer D.J."/>
            <person name="Caceres C.E."/>
            <person name="Carmel L."/>
            <person name="Casola C."/>
            <person name="Choi J.H."/>
            <person name="Detter J.C."/>
            <person name="Dong Q."/>
            <person name="Dusheyko S."/>
            <person name="Eads B.D."/>
            <person name="Frohlich T."/>
            <person name="Geiler-Samerotte K.A."/>
            <person name="Gerlach D."/>
            <person name="Hatcher P."/>
            <person name="Jogdeo S."/>
            <person name="Krijgsveld J."/>
            <person name="Kriventseva E.V."/>
            <person name="Kultz D."/>
            <person name="Laforsch C."/>
            <person name="Lindquist E."/>
            <person name="Lopez J."/>
            <person name="Manak J.R."/>
            <person name="Muller J."/>
            <person name="Pangilinan J."/>
            <person name="Patwardhan R.P."/>
            <person name="Pitluck S."/>
            <person name="Pritham E.J."/>
            <person name="Rechtsteiner A."/>
            <person name="Rho M."/>
            <person name="Rogozin I.B."/>
            <person name="Sakarya O."/>
            <person name="Salamov A."/>
            <person name="Schaack S."/>
            <person name="Shapiro H."/>
            <person name="Shiga Y."/>
            <person name="Skalitzky C."/>
            <person name="Smith Z."/>
            <person name="Souvorov A."/>
            <person name="Sung W."/>
            <person name="Tang Z."/>
            <person name="Tsuchiya D."/>
            <person name="Tu H."/>
            <person name="Vos H."/>
            <person name="Wang M."/>
            <person name="Wolf Y.I."/>
            <person name="Yamagata H."/>
            <person name="Yamada T."/>
            <person name="Ye Y."/>
            <person name="Shaw J.R."/>
            <person name="Andrews J."/>
            <person name="Crease T.J."/>
            <person name="Tang H."/>
            <person name="Lucas S.M."/>
            <person name="Robertson H.M."/>
            <person name="Bork P."/>
            <person name="Koonin E.V."/>
            <person name="Zdobnov E.M."/>
            <person name="Grigoriev I.V."/>
            <person name="Lynch M."/>
            <person name="Boore J.L."/>
        </authorList>
    </citation>
    <scope>NUCLEOTIDE SEQUENCE [LARGE SCALE GENOMIC DNA]</scope>
</reference>
<dbReference type="PANTHER" id="PTHR11610">
    <property type="entry name" value="LIPASE"/>
    <property type="match status" value="1"/>
</dbReference>
<evidence type="ECO:0000313" key="7">
    <source>
        <dbReference type="EMBL" id="EFX89263.1"/>
    </source>
</evidence>
<feature type="domain" description="Lipase" evidence="6">
    <location>
        <begin position="434"/>
        <end position="715"/>
    </location>
</feature>
<dbReference type="InterPro" id="IPR000734">
    <property type="entry name" value="TAG_lipase"/>
</dbReference>
<feature type="compositionally biased region" description="Polar residues" evidence="5">
    <location>
        <begin position="138"/>
        <end position="149"/>
    </location>
</feature>
<name>E9FSW1_DAPPU</name>
<evidence type="ECO:0000259" key="6">
    <source>
        <dbReference type="Pfam" id="PF00151"/>
    </source>
</evidence>
<dbReference type="GO" id="GO:0016042">
    <property type="term" value="P:lipid catabolic process"/>
    <property type="evidence" value="ECO:0000318"/>
    <property type="project" value="GO_Central"/>
</dbReference>
<dbReference type="InterPro" id="IPR033906">
    <property type="entry name" value="Lipase_N"/>
</dbReference>
<dbReference type="STRING" id="6669.E9FSW1"/>
<keyword evidence="3" id="KW-0964">Secreted</keyword>
<dbReference type="GO" id="GO:0005615">
    <property type="term" value="C:extracellular space"/>
    <property type="evidence" value="ECO:0000318"/>
    <property type="project" value="GO_Central"/>
</dbReference>
<dbReference type="InParanoid" id="E9FSW1"/>
<dbReference type="PANTHER" id="PTHR11610:SF173">
    <property type="entry name" value="LIPASE DOMAIN-CONTAINING PROTEIN-RELATED"/>
    <property type="match status" value="1"/>
</dbReference>
<sequence>MAVSQKVSNNRGILKSTALFWDKTKSSIKLIRFHFLMKFSAVDISMDYIRGPDARFRAPSFSGCDMFESLMDTVIPNVKSSNHTQTKPFGEKCYQKQTVTIPNSCAKTKTSPSKTEYLPPNVVISSPAVTQVVSVSSPTMPNQQENQLSPAPCRTVSESSEGSWASVSPEANQDVLLSNLWLRNIVVCVGDSDDSDESDSDWDCVEDFQSENGEVISDFKWNGDSLSPISSPVSQTPPVPATALDDYDSDESDGVLISCGSGYVFDDEEEARERKLSEERIQDANRRWDRNLSTAVDETDGIRKTSRSKQVHFPVDSKLTRIRPMLTWTHAHRAARKGDWERFARDADRFRERIDSTAAILAPILDPSHRDRMVFECISSMRGITYEEVHAPDAKTTSQALRGQVNPATSIFFVPDSDGWVYYPAVMDDPSMDLRPSLTRRNIRFFLWTRQNAHVARELFVDEPRLLRLSTYSPARYTKILFHGFTNDVVSEFVIQTRNAYLSVGDYNVIGVDWSELARAPFYNSAATNTRDVGKAAAGLVDFLVNEGTPINYIHLLGFSLGAHAAGWAGASIKVGTLPRITAFDPAYPGFDGPNARRRLNKSDAKFVDVIHTNARTGLSNAVGIEAPLGHADFYPNGGSRMPGCIGFSFQTSEDMFPSVKNHVRSRQYFVESIVQPYAFAAVPCSSYKEFLKGSCGNCSTNSTTKCVYMGEYLTTSVHK</sequence>
<organism evidence="7 8">
    <name type="scientific">Daphnia pulex</name>
    <name type="common">Water flea</name>
    <dbReference type="NCBI Taxonomy" id="6669"/>
    <lineage>
        <taxon>Eukaryota</taxon>
        <taxon>Metazoa</taxon>
        <taxon>Ecdysozoa</taxon>
        <taxon>Arthropoda</taxon>
        <taxon>Crustacea</taxon>
        <taxon>Branchiopoda</taxon>
        <taxon>Diplostraca</taxon>
        <taxon>Cladocera</taxon>
        <taxon>Anomopoda</taxon>
        <taxon>Daphniidae</taxon>
        <taxon>Daphnia</taxon>
    </lineage>
</organism>
<feature type="region of interest" description="Disordered" evidence="5">
    <location>
        <begin position="138"/>
        <end position="157"/>
    </location>
</feature>
<dbReference type="eggNOG" id="ENOG502TBW9">
    <property type="taxonomic scope" value="Eukaryota"/>
</dbReference>
<evidence type="ECO:0000256" key="3">
    <source>
        <dbReference type="ARBA" id="ARBA00022525"/>
    </source>
</evidence>
<comment type="subcellular location">
    <subcellularLocation>
        <location evidence="1">Secreted</location>
    </subcellularLocation>
</comment>
<comment type="similarity">
    <text evidence="2 4">Belongs to the AB hydrolase superfamily. Lipase family.</text>
</comment>
<dbReference type="InterPro" id="IPR029058">
    <property type="entry name" value="AB_hydrolase_fold"/>
</dbReference>
<dbReference type="InterPro" id="IPR013818">
    <property type="entry name" value="Lipase"/>
</dbReference>
<dbReference type="Gene3D" id="3.40.50.1820">
    <property type="entry name" value="alpha/beta hydrolase"/>
    <property type="match status" value="1"/>
</dbReference>
<dbReference type="PRINTS" id="PR00821">
    <property type="entry name" value="TAGLIPASE"/>
</dbReference>
<dbReference type="SUPFAM" id="SSF53474">
    <property type="entry name" value="alpha/beta-Hydrolases"/>
    <property type="match status" value="1"/>
</dbReference>
<dbReference type="OrthoDB" id="199913at2759"/>
<dbReference type="KEGG" id="dpx:DAPPUDRAFT_232987"/>
<dbReference type="FunFam" id="3.40.50.1820:FF:000076">
    <property type="entry name" value="phospholipase A1"/>
    <property type="match status" value="1"/>
</dbReference>
<dbReference type="Pfam" id="PF00151">
    <property type="entry name" value="Lipase"/>
    <property type="match status" value="1"/>
</dbReference>
<evidence type="ECO:0000256" key="5">
    <source>
        <dbReference type="SAM" id="MobiDB-lite"/>
    </source>
</evidence>
<dbReference type="EMBL" id="GL732524">
    <property type="protein sequence ID" value="EFX89263.1"/>
    <property type="molecule type" value="Genomic_DNA"/>
</dbReference>
<evidence type="ECO:0000313" key="8">
    <source>
        <dbReference type="Proteomes" id="UP000000305"/>
    </source>
</evidence>
<protein>
    <recommendedName>
        <fullName evidence="6">Lipase domain-containing protein</fullName>
    </recommendedName>
</protein>
<proteinExistence type="inferred from homology"/>
<dbReference type="Proteomes" id="UP000000305">
    <property type="component" value="Unassembled WGS sequence"/>
</dbReference>
<accession>E9FSW1</accession>
<dbReference type="HOGENOM" id="CLU_384160_0_0_1"/>
<dbReference type="AlphaFoldDB" id="E9FSW1"/>
<evidence type="ECO:0000256" key="4">
    <source>
        <dbReference type="RuleBase" id="RU004262"/>
    </source>
</evidence>
<keyword evidence="8" id="KW-1185">Reference proteome</keyword>